<keyword evidence="7" id="KW-1185">Reference proteome</keyword>
<dbReference type="Proteomes" id="UP000007350">
    <property type="component" value="Unassembled WGS sequence"/>
</dbReference>
<keyword evidence="2" id="KW-0067">ATP-binding</keyword>
<feature type="compositionally biased region" description="Basic and acidic residues" evidence="4">
    <location>
        <begin position="166"/>
        <end position="188"/>
    </location>
</feature>
<dbReference type="Gene3D" id="3.40.50.300">
    <property type="entry name" value="P-loop containing nucleotide triphosphate hydrolases"/>
    <property type="match status" value="1"/>
</dbReference>
<dbReference type="InterPro" id="IPR045076">
    <property type="entry name" value="MutS"/>
</dbReference>
<dbReference type="GO" id="GO:0140664">
    <property type="term" value="F:ATP-dependent DNA damage sensor activity"/>
    <property type="evidence" value="ECO:0007669"/>
    <property type="project" value="InterPro"/>
</dbReference>
<sequence>MLCDDLDDTTTSSFGKEMRELSYLCMHATQESVVLVDELGRRTSARERAASAWATVEFLVETRCRSVFVAHFGPLTNLENRSAGAVKNYHLAVGTESDEENGALGDATKTSVRPASTLRFEYRLISGPSQVDHYGLRLAERVGFFQPALDLARELLPMMDGVGRDERVGELSDGRNRGEPGENADAHDNASQPTEVSARLSGATDLSSINLVRDESDITAAMRNLSLNQ</sequence>
<name>K2MS76_TRYCR</name>
<reference evidence="6 7" key="1">
    <citation type="journal article" date="2012" name="BMC Genomics">
        <title>Comparative genomic analysis of human infective Trypanosoma cruzi lineages with the bat-restricted subspecies T. cruzi marinkellei.</title>
        <authorList>
            <person name="Franzen O."/>
            <person name="Talavera-Lopez C."/>
            <person name="Ochaya S."/>
            <person name="Butler C.E."/>
            <person name="Messenger L.A."/>
            <person name="Lewis M.D."/>
            <person name="Llewellyn M.S."/>
            <person name="Marinkelle C.J."/>
            <person name="Tyler K.M."/>
            <person name="Miles M.A."/>
            <person name="Andersson B."/>
        </authorList>
    </citation>
    <scope>NUCLEOTIDE SEQUENCE [LARGE SCALE GENOMIC DNA]</scope>
    <source>
        <strain evidence="6 7">B7</strain>
    </source>
</reference>
<dbReference type="InterPro" id="IPR000432">
    <property type="entry name" value="DNA_mismatch_repair_MutS_C"/>
</dbReference>
<dbReference type="OrthoDB" id="276261at2759"/>
<evidence type="ECO:0000256" key="4">
    <source>
        <dbReference type="SAM" id="MobiDB-lite"/>
    </source>
</evidence>
<keyword evidence="1" id="KW-0547">Nucleotide-binding</keyword>
<evidence type="ECO:0000256" key="3">
    <source>
        <dbReference type="ARBA" id="ARBA00023125"/>
    </source>
</evidence>
<dbReference type="GO" id="GO:0032301">
    <property type="term" value="C:MutSalpha complex"/>
    <property type="evidence" value="ECO:0007669"/>
    <property type="project" value="TreeGrafter"/>
</dbReference>
<keyword evidence="3" id="KW-0238">DNA-binding</keyword>
<dbReference type="SMART" id="SM00534">
    <property type="entry name" value="MUTSac"/>
    <property type="match status" value="1"/>
</dbReference>
<dbReference type="SUPFAM" id="SSF52540">
    <property type="entry name" value="P-loop containing nucleoside triphosphate hydrolases"/>
    <property type="match status" value="1"/>
</dbReference>
<dbReference type="GO" id="GO:0006298">
    <property type="term" value="P:mismatch repair"/>
    <property type="evidence" value="ECO:0007669"/>
    <property type="project" value="InterPro"/>
</dbReference>
<feature type="domain" description="DNA mismatch repair proteins mutS family" evidence="5">
    <location>
        <begin position="1"/>
        <end position="157"/>
    </location>
</feature>
<dbReference type="AlphaFoldDB" id="K2MS76"/>
<dbReference type="PANTHER" id="PTHR11361">
    <property type="entry name" value="DNA MISMATCH REPAIR PROTEIN MUTS FAMILY MEMBER"/>
    <property type="match status" value="1"/>
</dbReference>
<gene>
    <name evidence="6" type="ORF">MOQ_001691</name>
</gene>
<evidence type="ECO:0000313" key="6">
    <source>
        <dbReference type="EMBL" id="EKF38103.1"/>
    </source>
</evidence>
<protein>
    <submittedName>
        <fullName evidence="6">Mismatch repair protein MSH4, putative</fullName>
    </submittedName>
</protein>
<dbReference type="GO" id="GO:0030983">
    <property type="term" value="F:mismatched DNA binding"/>
    <property type="evidence" value="ECO:0007669"/>
    <property type="project" value="InterPro"/>
</dbReference>
<evidence type="ECO:0000259" key="5">
    <source>
        <dbReference type="SMART" id="SM00534"/>
    </source>
</evidence>
<accession>K2MS76</accession>
<comment type="caution">
    <text evidence="6">The sequence shown here is derived from an EMBL/GenBank/DDBJ whole genome shotgun (WGS) entry which is preliminary data.</text>
</comment>
<dbReference type="PANTHER" id="PTHR11361:SF139">
    <property type="entry name" value="REPAIR PROTEIN, PUTATIVE-RELATED"/>
    <property type="match status" value="1"/>
</dbReference>
<dbReference type="Pfam" id="PF00488">
    <property type="entry name" value="MutS_V"/>
    <property type="match status" value="1"/>
</dbReference>
<proteinExistence type="predicted"/>
<dbReference type="GO" id="GO:0005524">
    <property type="term" value="F:ATP binding"/>
    <property type="evidence" value="ECO:0007669"/>
    <property type="project" value="UniProtKB-KW"/>
</dbReference>
<dbReference type="EMBL" id="AHKC01007538">
    <property type="protein sequence ID" value="EKF38103.1"/>
    <property type="molecule type" value="Genomic_DNA"/>
</dbReference>
<organism evidence="6 7">
    <name type="scientific">Trypanosoma cruzi marinkellei</name>
    <dbReference type="NCBI Taxonomy" id="85056"/>
    <lineage>
        <taxon>Eukaryota</taxon>
        <taxon>Discoba</taxon>
        <taxon>Euglenozoa</taxon>
        <taxon>Kinetoplastea</taxon>
        <taxon>Metakinetoplastina</taxon>
        <taxon>Trypanosomatida</taxon>
        <taxon>Trypanosomatidae</taxon>
        <taxon>Trypanosoma</taxon>
        <taxon>Schizotrypanum</taxon>
    </lineage>
</organism>
<dbReference type="InterPro" id="IPR027417">
    <property type="entry name" value="P-loop_NTPase"/>
</dbReference>
<evidence type="ECO:0000313" key="7">
    <source>
        <dbReference type="Proteomes" id="UP000007350"/>
    </source>
</evidence>
<evidence type="ECO:0000256" key="1">
    <source>
        <dbReference type="ARBA" id="ARBA00022741"/>
    </source>
</evidence>
<evidence type="ECO:0000256" key="2">
    <source>
        <dbReference type="ARBA" id="ARBA00022840"/>
    </source>
</evidence>
<feature type="region of interest" description="Disordered" evidence="4">
    <location>
        <begin position="166"/>
        <end position="201"/>
    </location>
</feature>